<evidence type="ECO:0000313" key="2">
    <source>
        <dbReference type="Proteomes" id="UP000002945"/>
    </source>
</evidence>
<dbReference type="EMBL" id="ABIB01000009">
    <property type="protein sequence ID" value="EDP95252.1"/>
    <property type="molecule type" value="Genomic_DNA"/>
</dbReference>
<dbReference type="eggNOG" id="ENOG5032YHX">
    <property type="taxonomic scope" value="Bacteria"/>
</dbReference>
<reference evidence="1 2" key="1">
    <citation type="journal article" date="2011" name="J. Bacteriol.">
        <title>Genome sequence of the algicidal bacterium Kordia algicida OT-1.</title>
        <authorList>
            <person name="Lee H.S."/>
            <person name="Kang S.G."/>
            <person name="Kwon K.K."/>
            <person name="Lee J.H."/>
            <person name="Kim S.J."/>
        </authorList>
    </citation>
    <scope>NUCLEOTIDE SEQUENCE [LARGE SCALE GENOMIC DNA]</scope>
    <source>
        <strain evidence="1 2">OT-1</strain>
    </source>
</reference>
<proteinExistence type="predicted"/>
<accession>A9E3Q2</accession>
<sequence length="130" mass="15265">MQITNGNTHSYIKKYTLQIGEVEIYEEYMLAQLNEGITLNLETANELMKIAKKHFPREPFAYITIRRNSYAVDPMMYLKVFEIENLKAIAIVSDKFIDNHNIKIEKHFFNKPMSIFKTLTEAITWAKSNL</sequence>
<evidence type="ECO:0008006" key="3">
    <source>
        <dbReference type="Google" id="ProtNLM"/>
    </source>
</evidence>
<dbReference type="Proteomes" id="UP000002945">
    <property type="component" value="Unassembled WGS sequence"/>
</dbReference>
<dbReference type="STRING" id="391587.KAOT1_09276"/>
<evidence type="ECO:0000313" key="1">
    <source>
        <dbReference type="EMBL" id="EDP95252.1"/>
    </source>
</evidence>
<keyword evidence="2" id="KW-1185">Reference proteome</keyword>
<protein>
    <recommendedName>
        <fullName evidence="3">STAS/SEC14 domain-containing protein</fullName>
    </recommendedName>
</protein>
<dbReference type="AlphaFoldDB" id="A9E3Q2"/>
<organism evidence="1 2">
    <name type="scientific">Kordia algicida OT-1</name>
    <dbReference type="NCBI Taxonomy" id="391587"/>
    <lineage>
        <taxon>Bacteria</taxon>
        <taxon>Pseudomonadati</taxon>
        <taxon>Bacteroidota</taxon>
        <taxon>Flavobacteriia</taxon>
        <taxon>Flavobacteriales</taxon>
        <taxon>Flavobacteriaceae</taxon>
        <taxon>Kordia</taxon>
    </lineage>
</organism>
<dbReference type="HOGENOM" id="CLU_149784_1_0_10"/>
<name>A9E3Q2_9FLAO</name>
<dbReference type="RefSeq" id="WP_007094417.1">
    <property type="nucleotide sequence ID" value="NZ_CP142125.1"/>
</dbReference>
<comment type="caution">
    <text evidence="1">The sequence shown here is derived from an EMBL/GenBank/DDBJ whole genome shotgun (WGS) entry which is preliminary data.</text>
</comment>
<gene>
    <name evidence="1" type="ORF">KAOT1_09276</name>
</gene>